<dbReference type="Pfam" id="PF00657">
    <property type="entry name" value="Lipase_GDSL"/>
    <property type="match status" value="1"/>
</dbReference>
<accession>A0A1Y1Y1W1</accession>
<protein>
    <recommendedName>
        <fullName evidence="5">SGNH hydrolase</fullName>
    </recommendedName>
</protein>
<evidence type="ECO:0000256" key="2">
    <source>
        <dbReference type="SAM" id="SignalP"/>
    </source>
</evidence>
<comment type="caution">
    <text evidence="3">The sequence shown here is derived from an EMBL/GenBank/DDBJ whole genome shotgun (WGS) entry which is preliminary data.</text>
</comment>
<dbReference type="STRING" id="1314790.A0A1Y1Y1W1"/>
<feature type="signal peptide" evidence="2">
    <location>
        <begin position="1"/>
        <end position="23"/>
    </location>
</feature>
<proteinExistence type="predicted"/>
<dbReference type="PANTHER" id="PTHR45642">
    <property type="entry name" value="GDSL ESTERASE/LIPASE EXL3"/>
    <property type="match status" value="1"/>
</dbReference>
<dbReference type="InParanoid" id="A0A1Y1Y1W1"/>
<organism evidence="3 4">
    <name type="scientific">Basidiobolus meristosporus CBS 931.73</name>
    <dbReference type="NCBI Taxonomy" id="1314790"/>
    <lineage>
        <taxon>Eukaryota</taxon>
        <taxon>Fungi</taxon>
        <taxon>Fungi incertae sedis</taxon>
        <taxon>Zoopagomycota</taxon>
        <taxon>Entomophthoromycotina</taxon>
        <taxon>Basidiobolomycetes</taxon>
        <taxon>Basidiobolales</taxon>
        <taxon>Basidiobolaceae</taxon>
        <taxon>Basidiobolus</taxon>
    </lineage>
</organism>
<dbReference type="OrthoDB" id="1600564at2759"/>
<dbReference type="SUPFAM" id="SSF52266">
    <property type="entry name" value="SGNH hydrolase"/>
    <property type="match status" value="1"/>
</dbReference>
<dbReference type="InterPro" id="IPR050592">
    <property type="entry name" value="GDSL_lipolytic_enzyme"/>
</dbReference>
<evidence type="ECO:0000256" key="1">
    <source>
        <dbReference type="ARBA" id="ARBA00022729"/>
    </source>
</evidence>
<dbReference type="AlphaFoldDB" id="A0A1Y1Y1W1"/>
<evidence type="ECO:0008006" key="5">
    <source>
        <dbReference type="Google" id="ProtNLM"/>
    </source>
</evidence>
<keyword evidence="1 2" id="KW-0732">Signal</keyword>
<dbReference type="Proteomes" id="UP000193498">
    <property type="component" value="Unassembled WGS sequence"/>
</dbReference>
<dbReference type="Gene3D" id="3.40.50.1110">
    <property type="entry name" value="SGNH hydrolase"/>
    <property type="match status" value="1"/>
</dbReference>
<dbReference type="InterPro" id="IPR001087">
    <property type="entry name" value="GDSL"/>
</dbReference>
<gene>
    <name evidence="3" type="ORF">K493DRAFT_339266</name>
</gene>
<name>A0A1Y1Y1W1_9FUNG</name>
<dbReference type="GO" id="GO:0016788">
    <property type="term" value="F:hydrolase activity, acting on ester bonds"/>
    <property type="evidence" value="ECO:0007669"/>
    <property type="project" value="InterPro"/>
</dbReference>
<keyword evidence="4" id="KW-1185">Reference proteome</keyword>
<evidence type="ECO:0000313" key="3">
    <source>
        <dbReference type="EMBL" id="ORX91614.1"/>
    </source>
</evidence>
<dbReference type="CDD" id="cd01846">
    <property type="entry name" value="fatty_acyltransferase_like"/>
    <property type="match status" value="1"/>
</dbReference>
<reference evidence="3 4" key="1">
    <citation type="submission" date="2016-07" db="EMBL/GenBank/DDBJ databases">
        <title>Pervasive Adenine N6-methylation of Active Genes in Fungi.</title>
        <authorList>
            <consortium name="DOE Joint Genome Institute"/>
            <person name="Mondo S.J."/>
            <person name="Dannebaum R.O."/>
            <person name="Kuo R.C."/>
            <person name="Labutti K."/>
            <person name="Haridas S."/>
            <person name="Kuo A."/>
            <person name="Salamov A."/>
            <person name="Ahrendt S.R."/>
            <person name="Lipzen A."/>
            <person name="Sullivan W."/>
            <person name="Andreopoulos W.B."/>
            <person name="Clum A."/>
            <person name="Lindquist E."/>
            <person name="Daum C."/>
            <person name="Ramamoorthy G.K."/>
            <person name="Gryganskyi A."/>
            <person name="Culley D."/>
            <person name="Magnuson J.K."/>
            <person name="James T.Y."/>
            <person name="O'Malley M.A."/>
            <person name="Stajich J.E."/>
            <person name="Spatafora J.W."/>
            <person name="Visel A."/>
            <person name="Grigoriev I.V."/>
        </authorList>
    </citation>
    <scope>NUCLEOTIDE SEQUENCE [LARGE SCALE GENOMIC DNA]</scope>
    <source>
        <strain evidence="3 4">CBS 931.73</strain>
    </source>
</reference>
<evidence type="ECO:0000313" key="4">
    <source>
        <dbReference type="Proteomes" id="UP000193498"/>
    </source>
</evidence>
<feature type="chain" id="PRO_5012553455" description="SGNH hydrolase" evidence="2">
    <location>
        <begin position="24"/>
        <end position="296"/>
    </location>
</feature>
<dbReference type="EMBL" id="MCFE01000314">
    <property type="protein sequence ID" value="ORX91614.1"/>
    <property type="molecule type" value="Genomic_DNA"/>
</dbReference>
<dbReference type="PANTHER" id="PTHR45642:SF139">
    <property type="entry name" value="SGNH HYDROLASE-TYPE ESTERASE DOMAIN-CONTAINING PROTEIN"/>
    <property type="match status" value="1"/>
</dbReference>
<sequence length="296" mass="34048">MRRTYITLSYVSIAWHFACLITAQRQPSIQSLVVIGDGYSDTGNTFTSTSNHWPQRPYFRGRFSNDQVWSELASPPLNVPLLMYAYGGCRADEVTQAPNVTESLAIPSITQQVEDFLAVPPDRILRALVVIFFNGLEFLDDPEANPYQMIRAFRESIYRLTRNGVHNIILTTLPPLDRFPGARFDRIKQDRLRTVVDAYNRQILSLAAFFAARRKVVLWDIHRVFVKAMEDGTFPVTHRPCIFHVPEGYASQCENTDDYLFWDPVHVTLHMHRLLAKSFIQQVASSWPDVRVWGDI</sequence>
<dbReference type="InterPro" id="IPR036514">
    <property type="entry name" value="SGNH_hydro_sf"/>
</dbReference>